<evidence type="ECO:0000259" key="1">
    <source>
        <dbReference type="PROSITE" id="PS50801"/>
    </source>
</evidence>
<dbReference type="Gene3D" id="3.30.750.24">
    <property type="entry name" value="STAS domain"/>
    <property type="match status" value="1"/>
</dbReference>
<evidence type="ECO:0000313" key="2">
    <source>
        <dbReference type="EMBL" id="WAC01345.1"/>
    </source>
</evidence>
<proteinExistence type="predicted"/>
<dbReference type="Proteomes" id="UP001164705">
    <property type="component" value="Chromosome"/>
</dbReference>
<dbReference type="KEGG" id="lnu:N7U66_14885"/>
<dbReference type="InterPro" id="IPR002645">
    <property type="entry name" value="STAS_dom"/>
</dbReference>
<dbReference type="PROSITE" id="PS50801">
    <property type="entry name" value="STAS"/>
    <property type="match status" value="1"/>
</dbReference>
<keyword evidence="3" id="KW-1185">Reference proteome</keyword>
<protein>
    <submittedName>
        <fullName evidence="2">STAS domain-containing protein</fullName>
    </submittedName>
</protein>
<dbReference type="Pfam" id="PF01740">
    <property type="entry name" value="STAS"/>
    <property type="match status" value="1"/>
</dbReference>
<evidence type="ECO:0000313" key="3">
    <source>
        <dbReference type="Proteomes" id="UP001164705"/>
    </source>
</evidence>
<dbReference type="SUPFAM" id="SSF52091">
    <property type="entry name" value="SpoIIaa-like"/>
    <property type="match status" value="1"/>
</dbReference>
<name>A0A9E8MUT6_9FLAO</name>
<gene>
    <name evidence="2" type="ORF">N7U66_14885</name>
</gene>
<sequence>MALTILRNDDTFTLEGKINLETASNFKTQFYLLLNSLKGLTIDISKVTEIDTKGVAAFKILYNNSKLWNKPFYIVGNGCKDLYEALM</sequence>
<feature type="domain" description="STAS" evidence="1">
    <location>
        <begin position="12"/>
        <end position="87"/>
    </location>
</feature>
<accession>A0A9E8MUT6</accession>
<reference evidence="2" key="1">
    <citation type="submission" date="2022-11" db="EMBL/GenBank/DDBJ databases">
        <title>Lacinutrix neustonica HL-RS19T sp. nov., isolated from the surface microlayer sample of brackish Lake Shihwa.</title>
        <authorList>
            <person name="Choi J.Y."/>
            <person name="Hwang C.Y."/>
        </authorList>
    </citation>
    <scope>NUCLEOTIDE SEQUENCE</scope>
    <source>
        <strain evidence="2">HL-RS19</strain>
    </source>
</reference>
<dbReference type="EMBL" id="CP113088">
    <property type="protein sequence ID" value="WAC01345.1"/>
    <property type="molecule type" value="Genomic_DNA"/>
</dbReference>
<organism evidence="2 3">
    <name type="scientific">Lacinutrix neustonica</name>
    <dbReference type="NCBI Taxonomy" id="2980107"/>
    <lineage>
        <taxon>Bacteria</taxon>
        <taxon>Pseudomonadati</taxon>
        <taxon>Bacteroidota</taxon>
        <taxon>Flavobacteriia</taxon>
        <taxon>Flavobacteriales</taxon>
        <taxon>Flavobacteriaceae</taxon>
        <taxon>Lacinutrix</taxon>
    </lineage>
</organism>
<dbReference type="AlphaFoldDB" id="A0A9E8MUT6"/>
<dbReference type="InterPro" id="IPR036513">
    <property type="entry name" value="STAS_dom_sf"/>
</dbReference>
<dbReference type="RefSeq" id="WP_267675959.1">
    <property type="nucleotide sequence ID" value="NZ_CP113088.1"/>
</dbReference>